<dbReference type="SUPFAM" id="SSF51905">
    <property type="entry name" value="FAD/NAD(P)-binding domain"/>
    <property type="match status" value="1"/>
</dbReference>
<keyword evidence="2" id="KW-0560">Oxidoreductase</keyword>
<organism evidence="4">
    <name type="scientific">marine metagenome</name>
    <dbReference type="NCBI Taxonomy" id="408172"/>
    <lineage>
        <taxon>unclassified sequences</taxon>
        <taxon>metagenomes</taxon>
        <taxon>ecological metagenomes</taxon>
    </lineage>
</organism>
<dbReference type="InterPro" id="IPR003953">
    <property type="entry name" value="FAD-dep_OxRdtase_2_FAD-bd"/>
</dbReference>
<dbReference type="Pfam" id="PF13510">
    <property type="entry name" value="Fer2_4"/>
    <property type="match status" value="1"/>
</dbReference>
<reference evidence="4" key="1">
    <citation type="submission" date="2018-05" db="EMBL/GenBank/DDBJ databases">
        <authorList>
            <person name="Lanie J.A."/>
            <person name="Ng W.-L."/>
            <person name="Kazmierczak K.M."/>
            <person name="Andrzejewski T.M."/>
            <person name="Davidsen T.M."/>
            <person name="Wayne K.J."/>
            <person name="Tettelin H."/>
            <person name="Glass J.I."/>
            <person name="Rusch D."/>
            <person name="Podicherti R."/>
            <person name="Tsui H.-C.T."/>
            <person name="Winkler M.E."/>
        </authorList>
    </citation>
    <scope>NUCLEOTIDE SEQUENCE</scope>
</reference>
<dbReference type="InterPro" id="IPR042204">
    <property type="entry name" value="2Fe-2S-bd_N"/>
</dbReference>
<dbReference type="EMBL" id="UINC01043738">
    <property type="protein sequence ID" value="SVB48190.1"/>
    <property type="molecule type" value="Genomic_DNA"/>
</dbReference>
<dbReference type="GO" id="GO:0016491">
    <property type="term" value="F:oxidoreductase activity"/>
    <property type="evidence" value="ECO:0007669"/>
    <property type="project" value="UniProtKB-KW"/>
</dbReference>
<keyword evidence="1" id="KW-0285">Flavoprotein</keyword>
<feature type="non-terminal residue" evidence="4">
    <location>
        <position position="165"/>
    </location>
</feature>
<sequence>MLANDVKIVGRSFKYHRPRGVMSCGVEESGALVTIGSGSKTDPNVRATTQELYSGLNAKGQNAFPNVNYDFGGVNNYLGRFFAAGFYYKTFMGLPPFEWGKGTGIWMIFEKIIRKAAGMGKASKKPDPDSSEHAHDFCDVLVIGSGPAGISAALEAAKKNIDVIL</sequence>
<evidence type="ECO:0000259" key="3">
    <source>
        <dbReference type="Pfam" id="PF00890"/>
    </source>
</evidence>
<feature type="domain" description="FAD-dependent oxidoreductase 2 FAD-binding" evidence="3">
    <location>
        <begin position="139"/>
        <end position="165"/>
    </location>
</feature>
<dbReference type="Gene3D" id="3.50.50.60">
    <property type="entry name" value="FAD/NAD(P)-binding domain"/>
    <property type="match status" value="1"/>
</dbReference>
<dbReference type="AlphaFoldDB" id="A0A382EC12"/>
<accession>A0A382EC12</accession>
<evidence type="ECO:0000313" key="4">
    <source>
        <dbReference type="EMBL" id="SVB48190.1"/>
    </source>
</evidence>
<proteinExistence type="predicted"/>
<dbReference type="Gene3D" id="3.10.20.440">
    <property type="entry name" value="2Fe-2S iron-sulphur cluster binding domain, sarcosine oxidase, alpha subunit, N-terminal domain"/>
    <property type="match status" value="1"/>
</dbReference>
<evidence type="ECO:0000256" key="2">
    <source>
        <dbReference type="ARBA" id="ARBA00023002"/>
    </source>
</evidence>
<evidence type="ECO:0000256" key="1">
    <source>
        <dbReference type="ARBA" id="ARBA00022630"/>
    </source>
</evidence>
<dbReference type="Pfam" id="PF00890">
    <property type="entry name" value="FAD_binding_2"/>
    <property type="match status" value="1"/>
</dbReference>
<name>A0A382EC12_9ZZZZ</name>
<protein>
    <recommendedName>
        <fullName evidence="3">FAD-dependent oxidoreductase 2 FAD-binding domain-containing protein</fullName>
    </recommendedName>
</protein>
<gene>
    <name evidence="4" type="ORF">METZ01_LOCUS201044</name>
</gene>
<dbReference type="InterPro" id="IPR036188">
    <property type="entry name" value="FAD/NAD-bd_sf"/>
</dbReference>